<organism evidence="2 3">
    <name type="scientific">Streptomyces bluensis</name>
    <dbReference type="NCBI Taxonomy" id="33897"/>
    <lineage>
        <taxon>Bacteria</taxon>
        <taxon>Bacillati</taxon>
        <taxon>Actinomycetota</taxon>
        <taxon>Actinomycetes</taxon>
        <taxon>Kitasatosporales</taxon>
        <taxon>Streptomycetaceae</taxon>
        <taxon>Streptomyces</taxon>
    </lineage>
</organism>
<dbReference type="EMBL" id="JBIAWJ010000007">
    <property type="protein sequence ID" value="MFF4523066.1"/>
    <property type="molecule type" value="Genomic_DNA"/>
</dbReference>
<evidence type="ECO:0000256" key="1">
    <source>
        <dbReference type="SAM" id="SignalP"/>
    </source>
</evidence>
<feature type="chain" id="PRO_5047188313" description="Secreted protein" evidence="1">
    <location>
        <begin position="29"/>
        <end position="135"/>
    </location>
</feature>
<accession>A0ABW6UI14</accession>
<evidence type="ECO:0008006" key="4">
    <source>
        <dbReference type="Google" id="ProtNLM"/>
    </source>
</evidence>
<proteinExistence type="predicted"/>
<feature type="signal peptide" evidence="1">
    <location>
        <begin position="1"/>
        <end position="28"/>
    </location>
</feature>
<keyword evidence="1" id="KW-0732">Signal</keyword>
<protein>
    <recommendedName>
        <fullName evidence="4">Secreted protein</fullName>
    </recommendedName>
</protein>
<reference evidence="2 3" key="1">
    <citation type="submission" date="2024-10" db="EMBL/GenBank/DDBJ databases">
        <title>The Natural Products Discovery Center: Release of the First 8490 Sequenced Strains for Exploring Actinobacteria Biosynthetic Diversity.</title>
        <authorList>
            <person name="Kalkreuter E."/>
            <person name="Kautsar S.A."/>
            <person name="Yang D."/>
            <person name="Bader C.D."/>
            <person name="Teijaro C.N."/>
            <person name="Fluegel L."/>
            <person name="Davis C.M."/>
            <person name="Simpson J.R."/>
            <person name="Lauterbach L."/>
            <person name="Steele A.D."/>
            <person name="Gui C."/>
            <person name="Meng S."/>
            <person name="Li G."/>
            <person name="Viehrig K."/>
            <person name="Ye F."/>
            <person name="Su P."/>
            <person name="Kiefer A.F."/>
            <person name="Nichols A."/>
            <person name="Cepeda A.J."/>
            <person name="Yan W."/>
            <person name="Fan B."/>
            <person name="Jiang Y."/>
            <person name="Adhikari A."/>
            <person name="Zheng C.-J."/>
            <person name="Schuster L."/>
            <person name="Cowan T.M."/>
            <person name="Smanski M.J."/>
            <person name="Chevrette M.G."/>
            <person name="De Carvalho L.P.S."/>
            <person name="Shen B."/>
        </authorList>
    </citation>
    <scope>NUCLEOTIDE SEQUENCE [LARGE SCALE GENOMIC DNA]</scope>
    <source>
        <strain evidence="2 3">NPDC001390</strain>
    </source>
</reference>
<dbReference type="RefSeq" id="WP_387887165.1">
    <property type="nucleotide sequence ID" value="NZ_JBIAWJ010000007.1"/>
</dbReference>
<keyword evidence="3" id="KW-1185">Reference proteome</keyword>
<sequence length="135" mass="14609">MTRNRWKAFGTALFSAVLVAALSGSASADPGDDVLTRENYFGESEFQGDGEHLGCLDFAADGWGTRAAIEEWHTGTNSWQETTLRCFDDTSQSSDSSDWTWVNGSIKDGTIVRIHQWSSKGSSITASVYSESGVA</sequence>
<name>A0ABW6UI14_9ACTN</name>
<dbReference type="Proteomes" id="UP001602058">
    <property type="component" value="Unassembled WGS sequence"/>
</dbReference>
<evidence type="ECO:0000313" key="2">
    <source>
        <dbReference type="EMBL" id="MFF4523066.1"/>
    </source>
</evidence>
<gene>
    <name evidence="2" type="ORF">ACFY1D_16835</name>
</gene>
<evidence type="ECO:0000313" key="3">
    <source>
        <dbReference type="Proteomes" id="UP001602058"/>
    </source>
</evidence>
<comment type="caution">
    <text evidence="2">The sequence shown here is derived from an EMBL/GenBank/DDBJ whole genome shotgun (WGS) entry which is preliminary data.</text>
</comment>